<dbReference type="AlphaFoldDB" id="A0A081XJK5"/>
<name>A0A081XJK5_STRTO</name>
<dbReference type="EMBL" id="JFCB01000035">
    <property type="protein sequence ID" value="KES03728.1"/>
    <property type="molecule type" value="Genomic_DNA"/>
</dbReference>
<keyword evidence="2" id="KW-1185">Reference proteome</keyword>
<proteinExistence type="predicted"/>
<organism evidence="1 2">
    <name type="scientific">Streptomyces toyocaensis</name>
    <dbReference type="NCBI Taxonomy" id="55952"/>
    <lineage>
        <taxon>Bacteria</taxon>
        <taxon>Bacillati</taxon>
        <taxon>Actinomycetota</taxon>
        <taxon>Actinomycetes</taxon>
        <taxon>Kitasatosporales</taxon>
        <taxon>Streptomycetaceae</taxon>
        <taxon>Streptomyces</taxon>
    </lineage>
</organism>
<sequence>MSAVVAVGRSGSFFRLRPDWVHRLADRPPRHVYLRSVCRLVMLPRWSRRTAAYSSAFDIQQLTS</sequence>
<reference evidence="1 2" key="1">
    <citation type="submission" date="2014-02" db="EMBL/GenBank/DDBJ databases">
        <title>The genome announcement of Streptomyces toyocaensis NRRL15009.</title>
        <authorList>
            <person name="Hong H.-J."/>
            <person name="Kwun M.J."/>
        </authorList>
    </citation>
    <scope>NUCLEOTIDE SEQUENCE [LARGE SCALE GENOMIC DNA]</scope>
    <source>
        <strain evidence="1 2">NRRL 15009</strain>
    </source>
</reference>
<dbReference type="Proteomes" id="UP000028341">
    <property type="component" value="Unassembled WGS sequence"/>
</dbReference>
<comment type="caution">
    <text evidence="1">The sequence shown here is derived from an EMBL/GenBank/DDBJ whole genome shotgun (WGS) entry which is preliminary data.</text>
</comment>
<gene>
    <name evidence="1" type="ORF">BU52_28860</name>
</gene>
<accession>A0A081XJK5</accession>
<evidence type="ECO:0000313" key="2">
    <source>
        <dbReference type="Proteomes" id="UP000028341"/>
    </source>
</evidence>
<evidence type="ECO:0000313" key="1">
    <source>
        <dbReference type="EMBL" id="KES03728.1"/>
    </source>
</evidence>
<protein>
    <submittedName>
        <fullName evidence="1">Uncharacterized protein</fullName>
    </submittedName>
</protein>